<dbReference type="FunFam" id="2.30.29.30:FF:000194">
    <property type="entry name" value="Putative src kinase-associated phosphoprotein 2"/>
    <property type="match status" value="1"/>
</dbReference>
<reference evidence="14" key="2">
    <citation type="submission" date="2025-08" db="UniProtKB">
        <authorList>
            <consortium name="Ensembl"/>
        </authorList>
    </citation>
    <scope>IDENTIFICATION</scope>
</reference>
<dbReference type="GeneID" id="108441517"/>
<name>A0A3B4BSB1_PYGNA</name>
<dbReference type="AlphaFoldDB" id="A0A3B4BSB1"/>
<dbReference type="Ensembl" id="ENSPNAT00000010170.2">
    <property type="protein sequence ID" value="ENSPNAP00000002597.1"/>
    <property type="gene ID" value="ENSPNAG00000008959.2"/>
</dbReference>
<comment type="similarity">
    <text evidence="2">Belongs to the SKAP family.</text>
</comment>
<dbReference type="InterPro" id="IPR001849">
    <property type="entry name" value="PH_domain"/>
</dbReference>
<dbReference type="PANTHER" id="PTHR15129:SF2">
    <property type="entry name" value="SRC KINASE-ASSOCIATED PHOSPHOPROTEIN 2"/>
    <property type="match status" value="1"/>
</dbReference>
<dbReference type="Proteomes" id="UP001501920">
    <property type="component" value="Chromosome 3"/>
</dbReference>
<keyword evidence="3 10" id="KW-0728">SH3 domain</keyword>
<dbReference type="Gene3D" id="2.30.29.30">
    <property type="entry name" value="Pleckstrin-homology domain (PH domain)/Phosphotyrosine-binding domain (PTB)"/>
    <property type="match status" value="1"/>
</dbReference>
<evidence type="ECO:0000313" key="15">
    <source>
        <dbReference type="Proteomes" id="UP001501920"/>
    </source>
</evidence>
<keyword evidence="5" id="KW-0597">Phosphoprotein</keyword>
<feature type="region of interest" description="Disordered" evidence="11">
    <location>
        <begin position="90"/>
        <end position="117"/>
    </location>
</feature>
<dbReference type="GO" id="GO:0005737">
    <property type="term" value="C:cytoplasm"/>
    <property type="evidence" value="ECO:0007669"/>
    <property type="project" value="UniProtKB-SubCell"/>
</dbReference>
<dbReference type="CTD" id="8935"/>
<dbReference type="Gene3D" id="2.30.30.40">
    <property type="entry name" value="SH3 Domains"/>
    <property type="match status" value="1"/>
</dbReference>
<dbReference type="InterPro" id="IPR001452">
    <property type="entry name" value="SH3_domain"/>
</dbReference>
<dbReference type="PANTHER" id="PTHR15129">
    <property type="entry name" value="SRC-ASSOCIATED ADAPTOR PROTEIN"/>
    <property type="match status" value="1"/>
</dbReference>
<dbReference type="OrthoDB" id="243840at2759"/>
<keyword evidence="6" id="KW-0075">B-cell activation</keyword>
<keyword evidence="15" id="KW-1185">Reference proteome</keyword>
<dbReference type="PROSITE" id="PS50002">
    <property type="entry name" value="SH3"/>
    <property type="match status" value="1"/>
</dbReference>
<evidence type="ECO:0000256" key="4">
    <source>
        <dbReference type="ARBA" id="ARBA00022490"/>
    </source>
</evidence>
<proteinExistence type="inferred from homology"/>
<dbReference type="RefSeq" id="XP_017576574.1">
    <property type="nucleotide sequence ID" value="XM_017721085.2"/>
</dbReference>
<dbReference type="STRING" id="42514.ENSPNAP00000002597"/>
<dbReference type="PROSITE" id="PS50003">
    <property type="entry name" value="PH_DOMAIN"/>
    <property type="match status" value="1"/>
</dbReference>
<protein>
    <recommendedName>
        <fullName evidence="7">Src kinase-associated phosphoprotein 2</fullName>
    </recommendedName>
    <alternativeName>
        <fullName evidence="8">Src family-associated phosphoprotein 2</fullName>
    </alternativeName>
</protein>
<dbReference type="GO" id="GO:0042113">
    <property type="term" value="P:B cell activation"/>
    <property type="evidence" value="ECO:0007669"/>
    <property type="project" value="UniProtKB-KW"/>
</dbReference>
<sequence>MHGYFRVPQAVWLLEASVFRRLSWPESCGDMRSIPEDLAALVSDLETFLADVLKGENLSKKAKEKKDAFIKRIKDIKASYPQDFKDKRDEEWDDLDEADSNNDGGSLHSERTDRDEDTAYDGVQQAPPVAAQDLQAVFKSGYLEKRRKDHSFFGTEWQKRWCALSNRTFYYYGSEKDKQQKGDFNIDGYTVKLNNTLRKDSKKDCCFEISAPDKRVYQFCAGSQKEAEEWVEQIGFVIKDMEGIIPLEEEGETYDDCLTLSAATMPEPIDEDIYEELPEDEIPLPKKPVLQPVSKPPVAAPVTVVNKNTDYKNYFQGLWDCSGDQPDELSFKRGDTIYILSKEYDTFGWWVGEMRGVIGIVPKNYLTELYIL</sequence>
<keyword evidence="4" id="KW-0963">Cytoplasm</keyword>
<accession>A0A3B4BSB1</accession>
<evidence type="ECO:0000259" key="12">
    <source>
        <dbReference type="PROSITE" id="PS50002"/>
    </source>
</evidence>
<comment type="function">
    <text evidence="9">May be involved in B-cell and macrophage adhesion processes. May play a role in src signaling pathway.</text>
</comment>
<evidence type="ECO:0000256" key="2">
    <source>
        <dbReference type="ARBA" id="ARBA00005864"/>
    </source>
</evidence>
<dbReference type="InterPro" id="IPR036028">
    <property type="entry name" value="SH3-like_dom_sf"/>
</dbReference>
<dbReference type="GeneTree" id="ENSGT00390000017856"/>
<dbReference type="RefSeq" id="XP_017576575.1">
    <property type="nucleotide sequence ID" value="XM_017721086.2"/>
</dbReference>
<evidence type="ECO:0000256" key="1">
    <source>
        <dbReference type="ARBA" id="ARBA00004496"/>
    </source>
</evidence>
<dbReference type="InterPro" id="IPR011993">
    <property type="entry name" value="PH-like_dom_sf"/>
</dbReference>
<dbReference type="PRINTS" id="PR00452">
    <property type="entry name" value="SH3DOMAIN"/>
</dbReference>
<evidence type="ECO:0000313" key="14">
    <source>
        <dbReference type="Ensembl" id="ENSPNAP00000002597.1"/>
    </source>
</evidence>
<dbReference type="Gene3D" id="6.10.250.220">
    <property type="match status" value="1"/>
</dbReference>
<gene>
    <name evidence="14" type="primary">SKAP2</name>
</gene>
<evidence type="ECO:0000256" key="3">
    <source>
        <dbReference type="ARBA" id="ARBA00022443"/>
    </source>
</evidence>
<evidence type="ECO:0000256" key="8">
    <source>
        <dbReference type="ARBA" id="ARBA00041593"/>
    </source>
</evidence>
<dbReference type="SMART" id="SM00326">
    <property type="entry name" value="SH3"/>
    <property type="match status" value="1"/>
</dbReference>
<evidence type="ECO:0000256" key="7">
    <source>
        <dbReference type="ARBA" id="ARBA00039671"/>
    </source>
</evidence>
<feature type="domain" description="SH3" evidence="12">
    <location>
        <begin position="310"/>
        <end position="371"/>
    </location>
</feature>
<evidence type="ECO:0000256" key="9">
    <source>
        <dbReference type="ARBA" id="ARBA00055879"/>
    </source>
</evidence>
<comment type="subcellular location">
    <subcellularLocation>
        <location evidence="1">Cytoplasm</location>
    </subcellularLocation>
</comment>
<dbReference type="InterPro" id="IPR037781">
    <property type="entry name" value="SKAP_fam"/>
</dbReference>
<reference evidence="14" key="3">
    <citation type="submission" date="2025-09" db="UniProtKB">
        <authorList>
            <consortium name="Ensembl"/>
        </authorList>
    </citation>
    <scope>IDENTIFICATION</scope>
</reference>
<dbReference type="Pfam" id="PF00018">
    <property type="entry name" value="SH3_1"/>
    <property type="match status" value="1"/>
</dbReference>
<dbReference type="GO" id="GO:0005886">
    <property type="term" value="C:plasma membrane"/>
    <property type="evidence" value="ECO:0007669"/>
    <property type="project" value="TreeGrafter"/>
</dbReference>
<evidence type="ECO:0000256" key="11">
    <source>
        <dbReference type="SAM" id="MobiDB-lite"/>
    </source>
</evidence>
<dbReference type="SMART" id="SM00233">
    <property type="entry name" value="PH"/>
    <property type="match status" value="1"/>
</dbReference>
<evidence type="ECO:0000256" key="6">
    <source>
        <dbReference type="ARBA" id="ARBA00022936"/>
    </source>
</evidence>
<dbReference type="FunFam" id="2.30.30.40:FF:000097">
    <property type="entry name" value="Putative src kinase-associated phosphoprotein 2"/>
    <property type="match status" value="1"/>
</dbReference>
<organism evidence="14 15">
    <name type="scientific">Pygocentrus nattereri</name>
    <name type="common">Red-bellied piranha</name>
    <dbReference type="NCBI Taxonomy" id="42514"/>
    <lineage>
        <taxon>Eukaryota</taxon>
        <taxon>Metazoa</taxon>
        <taxon>Chordata</taxon>
        <taxon>Craniata</taxon>
        <taxon>Vertebrata</taxon>
        <taxon>Euteleostomi</taxon>
        <taxon>Actinopterygii</taxon>
        <taxon>Neopterygii</taxon>
        <taxon>Teleostei</taxon>
        <taxon>Ostariophysi</taxon>
        <taxon>Characiformes</taxon>
        <taxon>Characoidei</taxon>
        <taxon>Pygocentrus</taxon>
    </lineage>
</organism>
<feature type="compositionally biased region" description="Acidic residues" evidence="11">
    <location>
        <begin position="91"/>
        <end position="100"/>
    </location>
</feature>
<dbReference type="SUPFAM" id="SSF50729">
    <property type="entry name" value="PH domain-like"/>
    <property type="match status" value="1"/>
</dbReference>
<dbReference type="SUPFAM" id="SSF50044">
    <property type="entry name" value="SH3-domain"/>
    <property type="match status" value="1"/>
</dbReference>
<evidence type="ECO:0000256" key="5">
    <source>
        <dbReference type="ARBA" id="ARBA00022553"/>
    </source>
</evidence>
<dbReference type="OMA" id="ASDRCDK"/>
<reference evidence="14 15" key="1">
    <citation type="submission" date="2020-10" db="EMBL/GenBank/DDBJ databases">
        <title>Pygocentrus nattereri (red-bellied piranha) genome, fPygNat1, primary haplotype.</title>
        <authorList>
            <person name="Myers G."/>
            <person name="Meyer A."/>
            <person name="Karagic N."/>
            <person name="Pippel M."/>
            <person name="Winkler S."/>
            <person name="Tracey A."/>
            <person name="Wood J."/>
            <person name="Formenti G."/>
            <person name="Howe K."/>
            <person name="Fedrigo O."/>
            <person name="Jarvis E.D."/>
        </authorList>
    </citation>
    <scope>NUCLEOTIDE SEQUENCE [LARGE SCALE GENOMIC DNA]</scope>
</reference>
<evidence type="ECO:0000256" key="10">
    <source>
        <dbReference type="PROSITE-ProRule" id="PRU00192"/>
    </source>
</evidence>
<feature type="domain" description="PH" evidence="13">
    <location>
        <begin position="136"/>
        <end position="239"/>
    </location>
</feature>
<evidence type="ECO:0000259" key="13">
    <source>
        <dbReference type="PROSITE" id="PS50003"/>
    </source>
</evidence>
<dbReference type="Pfam" id="PF00169">
    <property type="entry name" value="PH"/>
    <property type="match status" value="1"/>
</dbReference>